<feature type="region of interest" description="Disordered" evidence="1">
    <location>
        <begin position="1"/>
        <end position="20"/>
    </location>
</feature>
<protein>
    <submittedName>
        <fullName evidence="2">Uncharacterized protein</fullName>
    </submittedName>
</protein>
<name>A0AB34IZE9_PRYPA</name>
<evidence type="ECO:0000256" key="1">
    <source>
        <dbReference type="SAM" id="MobiDB-lite"/>
    </source>
</evidence>
<reference evidence="2 3" key="1">
    <citation type="journal article" date="2024" name="Science">
        <title>Giant polyketide synthase enzymes in the biosynthesis of giant marine polyether toxins.</title>
        <authorList>
            <person name="Fallon T.R."/>
            <person name="Shende V.V."/>
            <person name="Wierzbicki I.H."/>
            <person name="Pendleton A.L."/>
            <person name="Watervoot N.F."/>
            <person name="Auber R.P."/>
            <person name="Gonzalez D.J."/>
            <person name="Wisecaver J.H."/>
            <person name="Moore B.S."/>
        </authorList>
    </citation>
    <scope>NUCLEOTIDE SEQUENCE [LARGE SCALE GENOMIC DNA]</scope>
    <source>
        <strain evidence="2 3">12B1</strain>
    </source>
</reference>
<keyword evidence="3" id="KW-1185">Reference proteome</keyword>
<organism evidence="2 3">
    <name type="scientific">Prymnesium parvum</name>
    <name type="common">Toxic golden alga</name>
    <dbReference type="NCBI Taxonomy" id="97485"/>
    <lineage>
        <taxon>Eukaryota</taxon>
        <taxon>Haptista</taxon>
        <taxon>Haptophyta</taxon>
        <taxon>Prymnesiophyceae</taxon>
        <taxon>Prymnesiales</taxon>
        <taxon>Prymnesiaceae</taxon>
        <taxon>Prymnesium</taxon>
    </lineage>
</organism>
<feature type="region of interest" description="Disordered" evidence="1">
    <location>
        <begin position="60"/>
        <end position="80"/>
    </location>
</feature>
<gene>
    <name evidence="2" type="ORF">AB1Y20_007079</name>
</gene>
<dbReference type="AlphaFoldDB" id="A0AB34IZE9"/>
<sequence>MVATDPPAHPVGGGGGVGARRMGLVGKRMATLATRGVVVTAADMVEAEVCAGTRHLRIPGAAGRADDGARAAMPPPAPKQVSTRAMAGALGLLGPLSGSEARDEWVAR</sequence>
<dbReference type="EMBL" id="JBGBPQ010000015">
    <property type="protein sequence ID" value="KAL1510793.1"/>
    <property type="molecule type" value="Genomic_DNA"/>
</dbReference>
<comment type="caution">
    <text evidence="2">The sequence shown here is derived from an EMBL/GenBank/DDBJ whole genome shotgun (WGS) entry which is preliminary data.</text>
</comment>
<accession>A0AB34IZE9</accession>
<dbReference type="Proteomes" id="UP001515480">
    <property type="component" value="Unassembled WGS sequence"/>
</dbReference>
<evidence type="ECO:0000313" key="3">
    <source>
        <dbReference type="Proteomes" id="UP001515480"/>
    </source>
</evidence>
<proteinExistence type="predicted"/>
<evidence type="ECO:0000313" key="2">
    <source>
        <dbReference type="EMBL" id="KAL1510793.1"/>
    </source>
</evidence>